<comment type="pathway">
    <text evidence="6">Sulfur metabolism; glutathione metabolism.</text>
</comment>
<gene>
    <name evidence="7" type="ORF">QV13_08245</name>
</gene>
<dbReference type="InterPro" id="IPR052896">
    <property type="entry name" value="GGT-like_enzyme"/>
</dbReference>
<reference evidence="7 8" key="1">
    <citation type="submission" date="2016-08" db="EMBL/GenBank/DDBJ databases">
        <title>Whole genome sequence of Mesorhizobium sp. strain UASWS1009 isolated from industrial sewage.</title>
        <authorList>
            <person name="Crovadore J."/>
            <person name="Calmin G."/>
            <person name="Chablais R."/>
            <person name="Cochard B."/>
            <person name="Lefort F."/>
        </authorList>
    </citation>
    <scope>NUCLEOTIDE SEQUENCE [LARGE SCALE GENOMIC DNA]</scope>
    <source>
        <strain evidence="7 8">UASWS1009</strain>
    </source>
</reference>
<dbReference type="RefSeq" id="WP_065997539.1">
    <property type="nucleotide sequence ID" value="NZ_MDEO01000029.1"/>
</dbReference>
<dbReference type="OrthoDB" id="9781342at2"/>
<evidence type="ECO:0000256" key="2">
    <source>
        <dbReference type="ARBA" id="ARBA00001089"/>
    </source>
</evidence>
<evidence type="ECO:0000256" key="1">
    <source>
        <dbReference type="ARBA" id="ARBA00001049"/>
    </source>
</evidence>
<dbReference type="InterPro" id="IPR043138">
    <property type="entry name" value="GGT_lsub"/>
</dbReference>
<dbReference type="Proteomes" id="UP000094412">
    <property type="component" value="Unassembled WGS sequence"/>
</dbReference>
<protein>
    <recommendedName>
        <fullName evidence="6">Glutathione hydrolase proenzyme</fullName>
        <ecNumber evidence="6">2.3.2.2</ecNumber>
        <ecNumber evidence="6">3.4.19.13</ecNumber>
    </recommendedName>
    <component>
        <recommendedName>
            <fullName evidence="6">Glutathione hydrolase large chain</fullName>
        </recommendedName>
    </component>
    <component>
        <recommendedName>
            <fullName evidence="6">Glutathione hydrolase small chain</fullName>
        </recommendedName>
    </component>
</protein>
<keyword evidence="6 7" id="KW-0808">Transferase</keyword>
<dbReference type="GO" id="GO:0036374">
    <property type="term" value="F:glutathione hydrolase activity"/>
    <property type="evidence" value="ECO:0007669"/>
    <property type="project" value="UniProtKB-UniRule"/>
</dbReference>
<sequence length="528" mass="57070">MRDFQLPGRSPARATEAMAATSHPFSTLAALDMLRSGGNAMDAAVCAAAVQAVVEPQSTGIGGDCFVLYCPKGEGNVLAFNGSGRAPQAATVDWYLDRGFSELPIEGAHAVTVPGAIDAWCRLLDDHGRKGIADALAPAIHYAENGYVVHDRVAFDWKDPEIDLSADEVAARLFLPGGKPPRAGDVHFQPELAQALRLIAKHGRSGFYEGYVAEDLVGRLRHLGGLHTLDDFAATRGDYESAVSTSYKGYDVHQMPPNNQGLTALLMLNVLSGFDLSALDPNGAARLHLEIEAGRLAYRDRDNLFADPDHVAVPVKELLSTSHADRLRAAIDREHAMTDLPRIDLPGSDTVYISVVDRDRNAVSFINSTYYSFGSGVVGAKTGIVLQNRGTSFRLDPNHPNCIAPRKRPMHTIMPGMMTRDGRAVMPFGVMGGGYQPFGHVHLLTNMIDFDMDPQEALDAARVFYNHDVVEAERGVQPQAIQGLRRRGHRVAEADHPLGGGQAVLIDWRKGTLTGASDPRKDGLALGY</sequence>
<comment type="catalytic activity">
    <reaction evidence="3 6">
        <text>an N-terminal (5-L-glutamyl)-[peptide] + an alpha-amino acid = 5-L-glutamyl amino acid + an N-terminal L-alpha-aminoacyl-[peptide]</text>
        <dbReference type="Rhea" id="RHEA:23904"/>
        <dbReference type="Rhea" id="RHEA-COMP:9780"/>
        <dbReference type="Rhea" id="RHEA-COMP:9795"/>
        <dbReference type="ChEBI" id="CHEBI:77644"/>
        <dbReference type="ChEBI" id="CHEBI:78597"/>
        <dbReference type="ChEBI" id="CHEBI:78599"/>
        <dbReference type="ChEBI" id="CHEBI:78608"/>
        <dbReference type="EC" id="2.3.2.2"/>
    </reaction>
</comment>
<keyword evidence="6" id="KW-0865">Zymogen</keyword>
<dbReference type="SUPFAM" id="SSF56235">
    <property type="entry name" value="N-terminal nucleophile aminohydrolases (Ntn hydrolases)"/>
    <property type="match status" value="1"/>
</dbReference>
<evidence type="ECO:0000313" key="7">
    <source>
        <dbReference type="EMBL" id="OCX20801.1"/>
    </source>
</evidence>
<keyword evidence="8" id="KW-1185">Reference proteome</keyword>
<evidence type="ECO:0000256" key="4">
    <source>
        <dbReference type="PIRSR" id="PIRSR600101-1"/>
    </source>
</evidence>
<evidence type="ECO:0000256" key="3">
    <source>
        <dbReference type="ARBA" id="ARBA00047417"/>
    </source>
</evidence>
<dbReference type="GO" id="GO:0006750">
    <property type="term" value="P:glutathione biosynthetic process"/>
    <property type="evidence" value="ECO:0007669"/>
    <property type="project" value="UniProtKB-KW"/>
</dbReference>
<dbReference type="NCBIfam" id="TIGR00066">
    <property type="entry name" value="g_glut_trans"/>
    <property type="match status" value="1"/>
</dbReference>
<keyword evidence="6" id="KW-0378">Hydrolase</keyword>
<dbReference type="InterPro" id="IPR000101">
    <property type="entry name" value="GGT_peptidase"/>
</dbReference>
<dbReference type="InterPro" id="IPR029055">
    <property type="entry name" value="Ntn_hydrolases_N"/>
</dbReference>
<dbReference type="EC" id="3.4.19.13" evidence="6"/>
<dbReference type="STRING" id="1566387.QV13_08245"/>
<dbReference type="InterPro" id="IPR043137">
    <property type="entry name" value="GGT_ssub_C"/>
</dbReference>
<comment type="caution">
    <text evidence="7">The sequence shown here is derived from an EMBL/GenBank/DDBJ whole genome shotgun (WGS) entry which is preliminary data.</text>
</comment>
<comment type="catalytic activity">
    <reaction evidence="2 6">
        <text>glutathione + H2O = L-cysteinylglycine + L-glutamate</text>
        <dbReference type="Rhea" id="RHEA:28807"/>
        <dbReference type="ChEBI" id="CHEBI:15377"/>
        <dbReference type="ChEBI" id="CHEBI:29985"/>
        <dbReference type="ChEBI" id="CHEBI:57925"/>
        <dbReference type="ChEBI" id="CHEBI:61694"/>
        <dbReference type="EC" id="3.4.19.13"/>
    </reaction>
</comment>
<comment type="catalytic activity">
    <reaction evidence="1 6">
        <text>an S-substituted glutathione + H2O = an S-substituted L-cysteinylglycine + L-glutamate</text>
        <dbReference type="Rhea" id="RHEA:59468"/>
        <dbReference type="ChEBI" id="CHEBI:15377"/>
        <dbReference type="ChEBI" id="CHEBI:29985"/>
        <dbReference type="ChEBI" id="CHEBI:90779"/>
        <dbReference type="ChEBI" id="CHEBI:143103"/>
        <dbReference type="EC" id="3.4.19.13"/>
    </reaction>
</comment>
<keyword evidence="6" id="KW-0317">Glutathione biosynthesis</keyword>
<dbReference type="PANTHER" id="PTHR43881">
    <property type="entry name" value="GAMMA-GLUTAMYLTRANSPEPTIDASE (AFU_ORTHOLOGUE AFUA_4G13580)"/>
    <property type="match status" value="1"/>
</dbReference>
<name>A0A1C2E1C3_9HYPH</name>
<dbReference type="Pfam" id="PF01019">
    <property type="entry name" value="G_glu_transpept"/>
    <property type="match status" value="1"/>
</dbReference>
<proteinExistence type="inferred from homology"/>
<keyword evidence="6" id="KW-0012">Acyltransferase</keyword>
<dbReference type="GO" id="GO:0006751">
    <property type="term" value="P:glutathione catabolic process"/>
    <property type="evidence" value="ECO:0007669"/>
    <property type="project" value="UniProtKB-UniRule"/>
</dbReference>
<evidence type="ECO:0000256" key="5">
    <source>
        <dbReference type="PIRSR" id="PIRSR600101-2"/>
    </source>
</evidence>
<dbReference type="EMBL" id="MDEO01000029">
    <property type="protein sequence ID" value="OCX20801.1"/>
    <property type="molecule type" value="Genomic_DNA"/>
</dbReference>
<comment type="PTM">
    <text evidence="6">Cleaved by autocatalysis into a large and a small subunit.</text>
</comment>
<organism evidence="7 8">
    <name type="scientific">Mesorhizobium hungaricum</name>
    <dbReference type="NCBI Taxonomy" id="1566387"/>
    <lineage>
        <taxon>Bacteria</taxon>
        <taxon>Pseudomonadati</taxon>
        <taxon>Pseudomonadota</taxon>
        <taxon>Alphaproteobacteria</taxon>
        <taxon>Hyphomicrobiales</taxon>
        <taxon>Phyllobacteriaceae</taxon>
        <taxon>Mesorhizobium</taxon>
    </lineage>
</organism>
<dbReference type="UniPathway" id="UPA00204"/>
<accession>A0A1C2E1C3</accession>
<evidence type="ECO:0000256" key="6">
    <source>
        <dbReference type="RuleBase" id="RU368036"/>
    </source>
</evidence>
<comment type="subunit">
    <text evidence="6">This enzyme consists of two polypeptide chains, which are synthesized in precursor form from a single polypeptide.</text>
</comment>
<dbReference type="PANTHER" id="PTHR43881:SF1">
    <property type="entry name" value="GAMMA-GLUTAMYLTRANSPEPTIDASE (AFU_ORTHOLOGUE AFUA_4G13580)"/>
    <property type="match status" value="1"/>
</dbReference>
<dbReference type="EC" id="2.3.2.2" evidence="6"/>
<dbReference type="GO" id="GO:0103068">
    <property type="term" value="F:leukotriene C4 gamma-glutamyl transferase activity"/>
    <property type="evidence" value="ECO:0007669"/>
    <property type="project" value="UniProtKB-EC"/>
</dbReference>
<dbReference type="PRINTS" id="PR01210">
    <property type="entry name" value="GGTRANSPTASE"/>
</dbReference>
<dbReference type="Gene3D" id="1.10.246.130">
    <property type="match status" value="1"/>
</dbReference>
<feature type="binding site" evidence="5">
    <location>
        <position position="433"/>
    </location>
    <ligand>
        <name>L-glutamate</name>
        <dbReference type="ChEBI" id="CHEBI:29985"/>
    </ligand>
</feature>
<dbReference type="Gene3D" id="3.60.20.40">
    <property type="match status" value="1"/>
</dbReference>
<comment type="similarity">
    <text evidence="6">Belongs to the gamma-glutamyltransferase family.</text>
</comment>
<dbReference type="AlphaFoldDB" id="A0A1C2E1C3"/>
<evidence type="ECO:0000313" key="8">
    <source>
        <dbReference type="Proteomes" id="UP000094412"/>
    </source>
</evidence>
<feature type="active site" description="Nucleophile" evidence="4">
    <location>
        <position position="350"/>
    </location>
</feature>